<evidence type="ECO:0000313" key="4">
    <source>
        <dbReference type="Proteomes" id="UP000293520"/>
    </source>
</evidence>
<gene>
    <name evidence="3" type="ORF">EYE42_00460</name>
</gene>
<evidence type="ECO:0000259" key="2">
    <source>
        <dbReference type="PROSITE" id="PS51724"/>
    </source>
</evidence>
<accession>A0A4V2JCR2</accession>
<evidence type="ECO:0000256" key="1">
    <source>
        <dbReference type="SAM" id="MobiDB-lite"/>
    </source>
</evidence>
<evidence type="ECO:0000313" key="3">
    <source>
        <dbReference type="EMBL" id="TBN43651.1"/>
    </source>
</evidence>
<dbReference type="AlphaFoldDB" id="A0A4V2JCR2"/>
<dbReference type="OrthoDB" id="7843142at2"/>
<dbReference type="Gene3D" id="3.30.70.1070">
    <property type="entry name" value="Sporulation related repeat"/>
    <property type="match status" value="1"/>
</dbReference>
<dbReference type="GO" id="GO:0042834">
    <property type="term" value="F:peptidoglycan binding"/>
    <property type="evidence" value="ECO:0007669"/>
    <property type="project" value="InterPro"/>
</dbReference>
<name>A0A4V2JCR2_9RHOB</name>
<dbReference type="PROSITE" id="PS51724">
    <property type="entry name" value="SPOR"/>
    <property type="match status" value="1"/>
</dbReference>
<dbReference type="InterPro" id="IPR007730">
    <property type="entry name" value="SPOR-like_dom"/>
</dbReference>
<feature type="domain" description="SPOR" evidence="2">
    <location>
        <begin position="267"/>
        <end position="344"/>
    </location>
</feature>
<proteinExistence type="predicted"/>
<reference evidence="3 4" key="1">
    <citation type="submission" date="2019-02" db="EMBL/GenBank/DDBJ databases">
        <title>Paracoccus subflavus sp. nov., isolated from marine sediment of the Pacific Ocean.</title>
        <authorList>
            <person name="Zhang G."/>
        </authorList>
    </citation>
    <scope>NUCLEOTIDE SEQUENCE [LARGE SCALE GENOMIC DNA]</scope>
    <source>
        <strain evidence="3 4">GY0581</strain>
    </source>
</reference>
<organism evidence="3 4">
    <name type="scientific">Paracoccus subflavus</name>
    <dbReference type="NCBI Taxonomy" id="2528244"/>
    <lineage>
        <taxon>Bacteria</taxon>
        <taxon>Pseudomonadati</taxon>
        <taxon>Pseudomonadota</taxon>
        <taxon>Alphaproteobacteria</taxon>
        <taxon>Rhodobacterales</taxon>
        <taxon>Paracoccaceae</taxon>
        <taxon>Paracoccus</taxon>
    </lineage>
</organism>
<dbReference type="InterPro" id="IPR036680">
    <property type="entry name" value="SPOR-like_sf"/>
</dbReference>
<feature type="region of interest" description="Disordered" evidence="1">
    <location>
        <begin position="192"/>
        <end position="263"/>
    </location>
</feature>
<comment type="caution">
    <text evidence="3">The sequence shown here is derived from an EMBL/GenBank/DDBJ whole genome shotgun (WGS) entry which is preliminary data.</text>
</comment>
<dbReference type="Pfam" id="PF05036">
    <property type="entry name" value="SPOR"/>
    <property type="match status" value="1"/>
</dbReference>
<dbReference type="EMBL" id="SISK01000001">
    <property type="protein sequence ID" value="TBN43651.1"/>
    <property type="molecule type" value="Genomic_DNA"/>
</dbReference>
<dbReference type="Proteomes" id="UP000293520">
    <property type="component" value="Unassembled WGS sequence"/>
</dbReference>
<protein>
    <recommendedName>
        <fullName evidence="2">SPOR domain-containing protein</fullName>
    </recommendedName>
</protein>
<dbReference type="SUPFAM" id="SSF110997">
    <property type="entry name" value="Sporulation related repeat"/>
    <property type="match status" value="1"/>
</dbReference>
<keyword evidence="4" id="KW-1185">Reference proteome</keyword>
<sequence>MESNRGWPMRVWGWVVLVMWLPGRILAAPEPPPPGDYPGAQYIDRTGCVFLREGTEWMPRLDGQGQPVCGFPPSKPAEPDLAAAPPPSVEEVLTDALAEGLKPGDLLTDKPAEPLREVAPDPAQAALVETLAREAALDRRLRDITAPSAPVGLCARLGYRPATAADQQPGNDVTQGLCPGMVADPKPVLAQSTVQPAADADRAPQPDTAPVPQDATPPKSAVQPAPTRSAKPQAPAVPSRPSSVVARRDAPGRTGPNRTASPGAVEMIPAHARYVQIGVYADEGNALAALRGLSVMGYRTAQRSERIGDGIAKAILAGPFTDRQALVRALTLLRSSGYPRASAR</sequence>